<dbReference type="AlphaFoldDB" id="A0A0N0CX91"/>
<protein>
    <submittedName>
        <fullName evidence="1">Sialidase</fullName>
    </submittedName>
</protein>
<proteinExistence type="predicted"/>
<keyword evidence="2" id="KW-1185">Reference proteome</keyword>
<accession>A0A0N0CX91</accession>
<evidence type="ECO:0000313" key="1">
    <source>
        <dbReference type="EMBL" id="KOY84245.1"/>
    </source>
</evidence>
<name>A0A0N0CX91_9BACI</name>
<dbReference type="InterPro" id="IPR015943">
    <property type="entry name" value="WD40/YVTN_repeat-like_dom_sf"/>
</dbReference>
<dbReference type="OrthoDB" id="9764804at2"/>
<evidence type="ECO:0000313" key="2">
    <source>
        <dbReference type="Proteomes" id="UP000037977"/>
    </source>
</evidence>
<dbReference type="EMBL" id="LGCI01000001">
    <property type="protein sequence ID" value="KOY84245.1"/>
    <property type="molecule type" value="Genomic_DNA"/>
</dbReference>
<dbReference type="GeneID" id="29440525"/>
<dbReference type="InterPro" id="IPR054817">
    <property type="entry name" value="Glycosyl_F510_1955-like"/>
</dbReference>
<gene>
    <name evidence="1" type="ORF">ADM90_00125</name>
</gene>
<organism evidence="1 2">
    <name type="scientific">Lysinibacillus macroides</name>
    <dbReference type="NCBI Taxonomy" id="33935"/>
    <lineage>
        <taxon>Bacteria</taxon>
        <taxon>Bacillati</taxon>
        <taxon>Bacillota</taxon>
        <taxon>Bacilli</taxon>
        <taxon>Bacillales</taxon>
        <taxon>Bacillaceae</taxon>
        <taxon>Lysinibacillus</taxon>
    </lineage>
</organism>
<reference evidence="1 2" key="1">
    <citation type="submission" date="2015-07" db="EMBL/GenBank/DDBJ databases">
        <title>Genome sequencing project for genomic taxonomy and phylogenomics of Bacillus-like bacteria.</title>
        <authorList>
            <person name="Liu B."/>
            <person name="Wang J."/>
            <person name="Zhu Y."/>
            <person name="Liu G."/>
            <person name="Chen Q."/>
            <person name="Chen Z."/>
            <person name="Che J."/>
            <person name="Ge C."/>
            <person name="Shi H."/>
            <person name="Pan Z."/>
            <person name="Liu X."/>
        </authorList>
    </citation>
    <scope>NUCLEOTIDE SEQUENCE [LARGE SCALE GENOMIC DNA]</scope>
    <source>
        <strain evidence="1 2">DSM 54</strain>
    </source>
</reference>
<dbReference type="PATRIC" id="fig|33935.3.peg.1648"/>
<dbReference type="Gene3D" id="2.130.10.10">
    <property type="entry name" value="YVTN repeat-like/Quinoprotein amine dehydrogenase"/>
    <property type="match status" value="1"/>
</dbReference>
<dbReference type="SUPFAM" id="SSF110296">
    <property type="entry name" value="Oligoxyloglucan reducing end-specific cellobiohydrolase"/>
    <property type="match status" value="1"/>
</dbReference>
<sequence>MKNYKIWLGLLVIVLVLSACNSKEKDSYSFEEVDNPKIEHIHGLGYINGKSDFVIATHRGLYKYGVKGWEEANSQKHDYMGFQAVKDGFYSSGHPEEGSNLKNPLGVIKSTDEGANLEQLAFYGEIDFHYLAAGYDSNTIYVINETPTENMSGGLHYSIDEGKSWTESAMNGFNSEFVSNLSAHPSKKEIVAIGSKDGIFVSNDYGVNFKLLKSTQMVTYVTLNENGGYYTNYDSNSVSLRSFSLDSKEEKNIQLPNEIMQDPIIYIASNPTNREEITFVTNNLNFYLSKNEGESWDKLASEGELKIK</sequence>
<dbReference type="PROSITE" id="PS51257">
    <property type="entry name" value="PROKAR_LIPOPROTEIN"/>
    <property type="match status" value="1"/>
</dbReference>
<dbReference type="RefSeq" id="WP_009374091.1">
    <property type="nucleotide sequence ID" value="NZ_CP065643.1"/>
</dbReference>
<comment type="caution">
    <text evidence="1">The sequence shown here is derived from an EMBL/GenBank/DDBJ whole genome shotgun (WGS) entry which is preliminary data.</text>
</comment>
<dbReference type="Proteomes" id="UP000037977">
    <property type="component" value="Unassembled WGS sequence"/>
</dbReference>
<dbReference type="STRING" id="33935.ADM90_00125"/>
<dbReference type="NCBIfam" id="NF045728">
    <property type="entry name" value="glycosyl_F510_1955"/>
    <property type="match status" value="1"/>
</dbReference>